<organism evidence="2 4">
    <name type="scientific">Aquipseudomonas alcaligenes</name>
    <name type="common">Pseudomonas alcaligenes</name>
    <dbReference type="NCBI Taxonomy" id="43263"/>
    <lineage>
        <taxon>Bacteria</taxon>
        <taxon>Pseudomonadati</taxon>
        <taxon>Pseudomonadota</taxon>
        <taxon>Gammaproteobacteria</taxon>
        <taxon>Pseudomonadales</taxon>
        <taxon>Pseudomonadaceae</taxon>
        <taxon>Aquipseudomonas</taxon>
    </lineage>
</organism>
<name>A0AA37CD26_AQUAC</name>
<evidence type="ECO:0000313" key="2">
    <source>
        <dbReference type="EMBL" id="GIZ87607.1"/>
    </source>
</evidence>
<dbReference type="Proteomes" id="UP000887212">
    <property type="component" value="Unassembled WGS sequence"/>
</dbReference>
<sequence>MMNRIGAGRTRSVRPAGIPTAARRVPAKPWAGGERRRNAAICAAANKKAASAGGLSAWGVKEGIPRPACTKVPKTGVT</sequence>
<dbReference type="Proteomes" id="UP000887228">
    <property type="component" value="Unassembled WGS sequence"/>
</dbReference>
<accession>A0AA37CD26</accession>
<dbReference type="EMBL" id="BPMS01000002">
    <property type="protein sequence ID" value="GIZ87607.1"/>
    <property type="molecule type" value="Genomic_DNA"/>
</dbReference>
<gene>
    <name evidence="2" type="ORF">KAM435_09340</name>
    <name evidence="3" type="ORF">KAM436_05540</name>
</gene>
<evidence type="ECO:0000313" key="5">
    <source>
        <dbReference type="Proteomes" id="UP000887228"/>
    </source>
</evidence>
<proteinExistence type="predicted"/>
<feature type="region of interest" description="Disordered" evidence="1">
    <location>
        <begin position="1"/>
        <end position="32"/>
    </location>
</feature>
<protein>
    <submittedName>
        <fullName evidence="2">Uncharacterized protein</fullName>
    </submittedName>
</protein>
<evidence type="ECO:0000313" key="4">
    <source>
        <dbReference type="Proteomes" id="UP000887212"/>
    </source>
</evidence>
<dbReference type="EMBL" id="BPMT01000002">
    <property type="protein sequence ID" value="GIZ91586.1"/>
    <property type="molecule type" value="Genomic_DNA"/>
</dbReference>
<dbReference type="AlphaFoldDB" id="A0AA37CD26"/>
<evidence type="ECO:0000256" key="1">
    <source>
        <dbReference type="SAM" id="MobiDB-lite"/>
    </source>
</evidence>
<reference evidence="2 5" key="1">
    <citation type="submission" date="2021-07" db="EMBL/GenBank/DDBJ databases">
        <title>Whole genome sequencing of carbapenem-resistant Pseudomonas spp. isolated in Japan.</title>
        <authorList>
            <person name="Suzuki M."/>
            <person name="Maehana S."/>
            <person name="Kitasato H."/>
        </authorList>
    </citation>
    <scope>NUCLEOTIDE SEQUENCE</scope>
    <source>
        <strain evidence="2">KAM435</strain>
        <strain evidence="3 5">KAM436</strain>
    </source>
</reference>
<evidence type="ECO:0000313" key="3">
    <source>
        <dbReference type="EMBL" id="GIZ91586.1"/>
    </source>
</evidence>
<comment type="caution">
    <text evidence="2">The sequence shown here is derived from an EMBL/GenBank/DDBJ whole genome shotgun (WGS) entry which is preliminary data.</text>
</comment>